<keyword evidence="2" id="KW-1133">Transmembrane helix</keyword>
<reference evidence="3 4" key="1">
    <citation type="submission" date="2024-02" db="EMBL/GenBank/DDBJ databases">
        <title>De novo assembly and annotation of 12 fungi associated with fruit tree decline syndrome in Ontario, Canada.</title>
        <authorList>
            <person name="Sulman M."/>
            <person name="Ellouze W."/>
            <person name="Ilyukhin E."/>
        </authorList>
    </citation>
    <scope>NUCLEOTIDE SEQUENCE [LARGE SCALE GENOMIC DNA]</scope>
    <source>
        <strain evidence="3 4">M42-189</strain>
    </source>
</reference>
<accession>A0ABR3RHI6</accession>
<protein>
    <submittedName>
        <fullName evidence="3">Uncharacterized protein</fullName>
    </submittedName>
</protein>
<organism evidence="3 4">
    <name type="scientific">Paraconiothyrium brasiliense</name>
    <dbReference type="NCBI Taxonomy" id="300254"/>
    <lineage>
        <taxon>Eukaryota</taxon>
        <taxon>Fungi</taxon>
        <taxon>Dikarya</taxon>
        <taxon>Ascomycota</taxon>
        <taxon>Pezizomycotina</taxon>
        <taxon>Dothideomycetes</taxon>
        <taxon>Pleosporomycetidae</taxon>
        <taxon>Pleosporales</taxon>
        <taxon>Massarineae</taxon>
        <taxon>Didymosphaeriaceae</taxon>
        <taxon>Paraconiothyrium</taxon>
    </lineage>
</organism>
<keyword evidence="2" id="KW-0812">Transmembrane</keyword>
<gene>
    <name evidence="3" type="ORF">SLS60_005418</name>
</gene>
<feature type="compositionally biased region" description="Basic and acidic residues" evidence="1">
    <location>
        <begin position="302"/>
        <end position="318"/>
    </location>
</feature>
<feature type="compositionally biased region" description="Basic and acidic residues" evidence="1">
    <location>
        <begin position="334"/>
        <end position="344"/>
    </location>
</feature>
<feature type="region of interest" description="Disordered" evidence="1">
    <location>
        <begin position="286"/>
        <end position="344"/>
    </location>
</feature>
<feature type="region of interest" description="Disordered" evidence="1">
    <location>
        <begin position="214"/>
        <end position="237"/>
    </location>
</feature>
<evidence type="ECO:0000313" key="4">
    <source>
        <dbReference type="Proteomes" id="UP001521785"/>
    </source>
</evidence>
<sequence>MSLSQGPCLSTARASLNPGVTPNPTVSVPVACWWLQSSSVASLGPGLTPEATLLVPASSTLTTAKPPSSSAYIETPSETCEGFRVNEQCVPFQVWLDLYTKSFPASIAAPGVSHTQPHPGYKAPGVVIDGPLDGCNGFTVNGFCWEMSDFLAKVGDRGGWNSNVTAITATATAASYGNRSRIQKLGFIGLPLAIVIFAAIGGYFVWRRGEKKKKEKAEKTGDTTHSPPPAQSTTNSLAPQIPMHSIAELYGKPAFDAERGEPALMEHEDLKKEGNLTGQTYKEVDEQRQKRGGRYMRNGVKNFDEGHERRSRGRERMARNGAGGGQNRELTEEERDRILFEPVR</sequence>
<feature type="transmembrane region" description="Helical" evidence="2">
    <location>
        <begin position="185"/>
        <end position="206"/>
    </location>
</feature>
<dbReference type="Proteomes" id="UP001521785">
    <property type="component" value="Unassembled WGS sequence"/>
</dbReference>
<dbReference type="EMBL" id="JAKJXO020000006">
    <property type="protein sequence ID" value="KAL1603827.1"/>
    <property type="molecule type" value="Genomic_DNA"/>
</dbReference>
<keyword evidence="2" id="KW-0472">Membrane</keyword>
<keyword evidence="4" id="KW-1185">Reference proteome</keyword>
<evidence type="ECO:0000313" key="3">
    <source>
        <dbReference type="EMBL" id="KAL1603827.1"/>
    </source>
</evidence>
<evidence type="ECO:0000256" key="1">
    <source>
        <dbReference type="SAM" id="MobiDB-lite"/>
    </source>
</evidence>
<proteinExistence type="predicted"/>
<evidence type="ECO:0000256" key="2">
    <source>
        <dbReference type="SAM" id="Phobius"/>
    </source>
</evidence>
<name>A0ABR3RHI6_9PLEO</name>
<comment type="caution">
    <text evidence="3">The sequence shown here is derived from an EMBL/GenBank/DDBJ whole genome shotgun (WGS) entry which is preliminary data.</text>
</comment>